<name>A0A844Z1B8_9SPHN</name>
<reference evidence="1 2" key="1">
    <citation type="submission" date="2019-12" db="EMBL/GenBank/DDBJ databases">
        <title>Genomic-based taxomic classification of the family Erythrobacteraceae.</title>
        <authorList>
            <person name="Xu L."/>
        </authorList>
    </citation>
    <scope>NUCLEOTIDE SEQUENCE [LARGE SCALE GENOMIC DNA]</scope>
    <source>
        <strain evidence="1 2">M0322</strain>
    </source>
</reference>
<keyword evidence="2" id="KW-1185">Reference proteome</keyword>
<organism evidence="1 2">
    <name type="scientific">Alteraurantiacibacter buctensis</name>
    <dbReference type="NCBI Taxonomy" id="1503981"/>
    <lineage>
        <taxon>Bacteria</taxon>
        <taxon>Pseudomonadati</taxon>
        <taxon>Pseudomonadota</taxon>
        <taxon>Alphaproteobacteria</taxon>
        <taxon>Sphingomonadales</taxon>
        <taxon>Erythrobacteraceae</taxon>
        <taxon>Alteraurantiacibacter</taxon>
    </lineage>
</organism>
<gene>
    <name evidence="1" type="ORF">GRI99_18405</name>
</gene>
<comment type="caution">
    <text evidence="1">The sequence shown here is derived from an EMBL/GenBank/DDBJ whole genome shotgun (WGS) entry which is preliminary data.</text>
</comment>
<dbReference type="RefSeq" id="WP_160773517.1">
    <property type="nucleotide sequence ID" value="NZ_WTYV01000018.1"/>
</dbReference>
<sequence length="91" mass="9834">MKARLATSAMALLIALDVLLCTLWLIPLYVAGLASRPTGRQLISGYVGKARLNGHRWARVAGAVIDWIFARLGDGPAHCTRVYQADRGTGE</sequence>
<evidence type="ECO:0008006" key="3">
    <source>
        <dbReference type="Google" id="ProtNLM"/>
    </source>
</evidence>
<proteinExistence type="predicted"/>
<protein>
    <recommendedName>
        <fullName evidence="3">RDD domain-containing protein</fullName>
    </recommendedName>
</protein>
<accession>A0A844Z1B8</accession>
<dbReference type="Proteomes" id="UP000466966">
    <property type="component" value="Unassembled WGS sequence"/>
</dbReference>
<evidence type="ECO:0000313" key="1">
    <source>
        <dbReference type="EMBL" id="MXO73589.1"/>
    </source>
</evidence>
<evidence type="ECO:0000313" key="2">
    <source>
        <dbReference type="Proteomes" id="UP000466966"/>
    </source>
</evidence>
<dbReference type="EMBL" id="WTYV01000018">
    <property type="protein sequence ID" value="MXO73589.1"/>
    <property type="molecule type" value="Genomic_DNA"/>
</dbReference>
<dbReference type="OrthoDB" id="7573813at2"/>
<dbReference type="AlphaFoldDB" id="A0A844Z1B8"/>